<evidence type="ECO:0000313" key="3">
    <source>
        <dbReference type="Proteomes" id="UP000239187"/>
    </source>
</evidence>
<dbReference type="EMBL" id="CP024915">
    <property type="protein sequence ID" value="AUZ87854.1"/>
    <property type="molecule type" value="Genomic_DNA"/>
</dbReference>
<feature type="chain" id="PRO_5038751018" evidence="1">
    <location>
        <begin position="25"/>
        <end position="109"/>
    </location>
</feature>
<feature type="signal peptide" evidence="1">
    <location>
        <begin position="1"/>
        <end position="24"/>
    </location>
</feature>
<dbReference type="AlphaFoldDB" id="A0A2L0UF23"/>
<protein>
    <submittedName>
        <fullName evidence="2">Uncharacterized protein</fullName>
    </submittedName>
</protein>
<evidence type="ECO:0000313" key="2">
    <source>
        <dbReference type="EMBL" id="AUZ87854.1"/>
    </source>
</evidence>
<accession>A0A2L0UF23</accession>
<organism evidence="2 3">
    <name type="scientific">Arthrobacter agilis</name>
    <dbReference type="NCBI Taxonomy" id="37921"/>
    <lineage>
        <taxon>Bacteria</taxon>
        <taxon>Bacillati</taxon>
        <taxon>Actinomycetota</taxon>
        <taxon>Actinomycetes</taxon>
        <taxon>Micrococcales</taxon>
        <taxon>Micrococcaceae</taxon>
        <taxon>Arthrobacter</taxon>
    </lineage>
</organism>
<proteinExistence type="predicted"/>
<evidence type="ECO:0000256" key="1">
    <source>
        <dbReference type="SAM" id="SignalP"/>
    </source>
</evidence>
<dbReference type="Proteomes" id="UP000239187">
    <property type="component" value="Chromosome"/>
</dbReference>
<gene>
    <name evidence="2" type="ORF">CVO76_09595</name>
</gene>
<name>A0A2L0UF23_9MICC</name>
<sequence length="109" mass="10916">MAGSFLAAATAASLTGFTAVPALAVPPRAVAASSESVDDAASDIILGLDTASQVSVASPVAATDGATTPGERLAGVRADLDRAVLFRMVTPRQADAFYAQIERRVAAGL</sequence>
<keyword evidence="1" id="KW-0732">Signal</keyword>
<reference evidence="2 3" key="1">
    <citation type="submission" date="2017-11" db="EMBL/GenBank/DDBJ databases">
        <title>Draft genome of Arthrobacter agilis strain UMCV2, a plant growth-promoting rhizobacterium and biocontrol capacity of phytopathogenic fungi.</title>
        <authorList>
            <person name="Martinez-Camara R."/>
            <person name="Santoyo G."/>
            <person name="Moreno-Hagelsieb G."/>
            <person name="Valencia-Cantero E."/>
        </authorList>
    </citation>
    <scope>NUCLEOTIDE SEQUENCE [LARGE SCALE GENOMIC DNA]</scope>
    <source>
        <strain evidence="2 3">UMCV2</strain>
    </source>
</reference>